<evidence type="ECO:0000313" key="1">
    <source>
        <dbReference type="EMBL" id="GBP32565.1"/>
    </source>
</evidence>
<protein>
    <submittedName>
        <fullName evidence="1">Uncharacterized protein</fullName>
    </submittedName>
</protein>
<gene>
    <name evidence="1" type="ORF">EVAR_23977_1</name>
</gene>
<proteinExistence type="predicted"/>
<name>A0A4C1V2W6_EUMVA</name>
<sequence>MHVRVSEVRSDGDMHINKQSSIASAFCIMTYARQAIRPDSLTADNPSMQVLTHPRIYVLGGAIQEPSAATSRVINSRQMENYQ</sequence>
<dbReference type="AlphaFoldDB" id="A0A4C1V2W6"/>
<comment type="caution">
    <text evidence="1">The sequence shown here is derived from an EMBL/GenBank/DDBJ whole genome shotgun (WGS) entry which is preliminary data.</text>
</comment>
<keyword evidence="2" id="KW-1185">Reference proteome</keyword>
<organism evidence="1 2">
    <name type="scientific">Eumeta variegata</name>
    <name type="common">Bagworm moth</name>
    <name type="synonym">Eumeta japonica</name>
    <dbReference type="NCBI Taxonomy" id="151549"/>
    <lineage>
        <taxon>Eukaryota</taxon>
        <taxon>Metazoa</taxon>
        <taxon>Ecdysozoa</taxon>
        <taxon>Arthropoda</taxon>
        <taxon>Hexapoda</taxon>
        <taxon>Insecta</taxon>
        <taxon>Pterygota</taxon>
        <taxon>Neoptera</taxon>
        <taxon>Endopterygota</taxon>
        <taxon>Lepidoptera</taxon>
        <taxon>Glossata</taxon>
        <taxon>Ditrysia</taxon>
        <taxon>Tineoidea</taxon>
        <taxon>Psychidae</taxon>
        <taxon>Oiketicinae</taxon>
        <taxon>Eumeta</taxon>
    </lineage>
</organism>
<accession>A0A4C1V2W6</accession>
<reference evidence="1 2" key="1">
    <citation type="journal article" date="2019" name="Commun. Biol.">
        <title>The bagworm genome reveals a unique fibroin gene that provides high tensile strength.</title>
        <authorList>
            <person name="Kono N."/>
            <person name="Nakamura H."/>
            <person name="Ohtoshi R."/>
            <person name="Tomita M."/>
            <person name="Numata K."/>
            <person name="Arakawa K."/>
        </authorList>
    </citation>
    <scope>NUCLEOTIDE SEQUENCE [LARGE SCALE GENOMIC DNA]</scope>
</reference>
<dbReference type="EMBL" id="BGZK01000261">
    <property type="protein sequence ID" value="GBP32565.1"/>
    <property type="molecule type" value="Genomic_DNA"/>
</dbReference>
<dbReference type="Proteomes" id="UP000299102">
    <property type="component" value="Unassembled WGS sequence"/>
</dbReference>
<evidence type="ECO:0000313" key="2">
    <source>
        <dbReference type="Proteomes" id="UP000299102"/>
    </source>
</evidence>